<reference evidence="1 2" key="1">
    <citation type="journal article" date="2020" name="Phytopathology">
        <title>Genome Sequence Resources of Colletotrichum truncatum, C. plurivorum, C. musicola, and C. sojae: Four Species Pathogenic to Soybean (Glycine max).</title>
        <authorList>
            <person name="Rogerio F."/>
            <person name="Boufleur T.R."/>
            <person name="Ciampi-Guillardi M."/>
            <person name="Sukno S.A."/>
            <person name="Thon M.R."/>
            <person name="Massola Junior N.S."/>
            <person name="Baroncelli R."/>
        </authorList>
    </citation>
    <scope>NUCLEOTIDE SEQUENCE [LARGE SCALE GENOMIC DNA]</scope>
    <source>
        <strain evidence="1 2">LFN0009</strain>
    </source>
</reference>
<feature type="non-terminal residue" evidence="1">
    <location>
        <position position="24"/>
    </location>
</feature>
<evidence type="ECO:0000313" key="1">
    <source>
        <dbReference type="EMBL" id="KAF6788747.1"/>
    </source>
</evidence>
<proteinExistence type="predicted"/>
<keyword evidence="2" id="KW-1185">Reference proteome</keyword>
<gene>
    <name evidence="1" type="ORF">CSOJ01_14944</name>
</gene>
<dbReference type="EMBL" id="WIGN01000554">
    <property type="protein sequence ID" value="KAF6788747.1"/>
    <property type="molecule type" value="Genomic_DNA"/>
</dbReference>
<name>A0A8H6IPP4_9PEZI</name>
<evidence type="ECO:0000313" key="2">
    <source>
        <dbReference type="Proteomes" id="UP000652219"/>
    </source>
</evidence>
<dbReference type="AlphaFoldDB" id="A0A8H6IPP4"/>
<protein>
    <submittedName>
        <fullName evidence="1">Uncharacterized protein</fullName>
    </submittedName>
</protein>
<organism evidence="1 2">
    <name type="scientific">Colletotrichum sojae</name>
    <dbReference type="NCBI Taxonomy" id="2175907"/>
    <lineage>
        <taxon>Eukaryota</taxon>
        <taxon>Fungi</taxon>
        <taxon>Dikarya</taxon>
        <taxon>Ascomycota</taxon>
        <taxon>Pezizomycotina</taxon>
        <taxon>Sordariomycetes</taxon>
        <taxon>Hypocreomycetidae</taxon>
        <taxon>Glomerellales</taxon>
        <taxon>Glomerellaceae</taxon>
        <taxon>Colletotrichum</taxon>
        <taxon>Colletotrichum orchidearum species complex</taxon>
    </lineage>
</organism>
<accession>A0A8H6IPP4</accession>
<dbReference type="Proteomes" id="UP000652219">
    <property type="component" value="Unassembled WGS sequence"/>
</dbReference>
<comment type="caution">
    <text evidence="1">The sequence shown here is derived from an EMBL/GenBank/DDBJ whole genome shotgun (WGS) entry which is preliminary data.</text>
</comment>
<sequence length="24" mass="2557">MYFTKHVMTVITAIVFASAGVQAA</sequence>